<dbReference type="Gene3D" id="3.40.50.720">
    <property type="entry name" value="NAD(P)-binding Rossmann-like Domain"/>
    <property type="match status" value="1"/>
</dbReference>
<dbReference type="Proteomes" id="UP000199356">
    <property type="component" value="Unassembled WGS sequence"/>
</dbReference>
<dbReference type="Pfam" id="PF22725">
    <property type="entry name" value="GFO_IDH_MocA_C3"/>
    <property type="match status" value="1"/>
</dbReference>
<sequence length="381" mass="41252">MTRKIRLGMVGGGADAFIGGVHRIASRIDGHFDLVAGALSSTPEKAQASGRALGLDEDRIYDDFTEMAKREARLKNGIEAVAIVTPNHVHYPAAKEFLKRGIHVICDKPLTSTLADAKKLVKAAEKSDALFVLTHNYTGYPMVRQAREMVANGDLGRLRVVQVEYPQDWLADAAETKGVKQAGWRTDPERSGLGGAIGDIGTHAFHLADYVTGLTLDSLAADLTSFVEGRRLDDNGHVMLRYEGGAKGMLWCSQVAVGNENALKLRVYGEKGGLEWEQEHPNHLWFTPFGEPKRLITRNGAGAGDAANRVSRIPPGHPEGYLEGFANIYSEAATAIRAKTDGTDLPSEVHFPTVHDGLTGVAFVDACVRSSKRDGAWVKLS</sequence>
<feature type="domain" description="Gfo/Idh/MocA-like oxidoreductase N-terminal" evidence="1">
    <location>
        <begin position="5"/>
        <end position="132"/>
    </location>
</feature>
<dbReference type="EMBL" id="FOXA01000004">
    <property type="protein sequence ID" value="SFP24708.1"/>
    <property type="molecule type" value="Genomic_DNA"/>
</dbReference>
<evidence type="ECO:0000259" key="1">
    <source>
        <dbReference type="Pfam" id="PF01408"/>
    </source>
</evidence>
<dbReference type="GO" id="GO:0000166">
    <property type="term" value="F:nucleotide binding"/>
    <property type="evidence" value="ECO:0007669"/>
    <property type="project" value="InterPro"/>
</dbReference>
<dbReference type="Gene3D" id="3.30.360.10">
    <property type="entry name" value="Dihydrodipicolinate Reductase, domain 2"/>
    <property type="match status" value="1"/>
</dbReference>
<dbReference type="SUPFAM" id="SSF55347">
    <property type="entry name" value="Glyceraldehyde-3-phosphate dehydrogenase-like, C-terminal domain"/>
    <property type="match status" value="1"/>
</dbReference>
<protein>
    <submittedName>
        <fullName evidence="3">Oxidoreductase family, C-terminal alpha/beta domain</fullName>
    </submittedName>
</protein>
<keyword evidence="4" id="KW-1185">Reference proteome</keyword>
<dbReference type="STRING" id="441119.SAMN04488047_10458"/>
<dbReference type="SUPFAM" id="SSF51735">
    <property type="entry name" value="NAD(P)-binding Rossmann-fold domains"/>
    <property type="match status" value="1"/>
</dbReference>
<organism evidence="3 4">
    <name type="scientific">Tranquillimonas alkanivorans</name>
    <dbReference type="NCBI Taxonomy" id="441119"/>
    <lineage>
        <taxon>Bacteria</taxon>
        <taxon>Pseudomonadati</taxon>
        <taxon>Pseudomonadota</taxon>
        <taxon>Alphaproteobacteria</taxon>
        <taxon>Rhodobacterales</taxon>
        <taxon>Roseobacteraceae</taxon>
        <taxon>Tranquillimonas</taxon>
    </lineage>
</organism>
<dbReference type="InterPro" id="IPR055170">
    <property type="entry name" value="GFO_IDH_MocA-like_dom"/>
</dbReference>
<evidence type="ECO:0000313" key="3">
    <source>
        <dbReference type="EMBL" id="SFP24708.1"/>
    </source>
</evidence>
<dbReference type="AlphaFoldDB" id="A0A1I5NS87"/>
<dbReference type="InterPro" id="IPR051317">
    <property type="entry name" value="Gfo/Idh/MocA_oxidoreduct"/>
</dbReference>
<dbReference type="RefSeq" id="WP_218153075.1">
    <property type="nucleotide sequence ID" value="NZ_FOXA01000004.1"/>
</dbReference>
<proteinExistence type="predicted"/>
<evidence type="ECO:0000259" key="2">
    <source>
        <dbReference type="Pfam" id="PF22725"/>
    </source>
</evidence>
<name>A0A1I5NS87_9RHOB</name>
<dbReference type="PANTHER" id="PTHR43708">
    <property type="entry name" value="CONSERVED EXPRESSED OXIDOREDUCTASE (EUROFUNG)"/>
    <property type="match status" value="1"/>
</dbReference>
<dbReference type="InterPro" id="IPR000683">
    <property type="entry name" value="Gfo/Idh/MocA-like_OxRdtase_N"/>
</dbReference>
<feature type="domain" description="GFO/IDH/MocA-like oxidoreductase" evidence="2">
    <location>
        <begin position="143"/>
        <end position="275"/>
    </location>
</feature>
<accession>A0A1I5NS87</accession>
<dbReference type="Pfam" id="PF01408">
    <property type="entry name" value="GFO_IDH_MocA"/>
    <property type="match status" value="1"/>
</dbReference>
<gene>
    <name evidence="3" type="ORF">SAMN04488047_10458</name>
</gene>
<evidence type="ECO:0000313" key="4">
    <source>
        <dbReference type="Proteomes" id="UP000199356"/>
    </source>
</evidence>
<dbReference type="PANTHER" id="PTHR43708:SF3">
    <property type="entry name" value="OXIDOREDUCTASE"/>
    <property type="match status" value="1"/>
</dbReference>
<reference evidence="3 4" key="1">
    <citation type="submission" date="2016-10" db="EMBL/GenBank/DDBJ databases">
        <authorList>
            <person name="de Groot N.N."/>
        </authorList>
    </citation>
    <scope>NUCLEOTIDE SEQUENCE [LARGE SCALE GENOMIC DNA]</scope>
    <source>
        <strain evidence="3 4">DSM 19547</strain>
    </source>
</reference>
<dbReference type="InterPro" id="IPR036291">
    <property type="entry name" value="NAD(P)-bd_dom_sf"/>
</dbReference>